<keyword evidence="3" id="KW-1185">Reference proteome</keyword>
<evidence type="ECO:0000256" key="1">
    <source>
        <dbReference type="SAM" id="MobiDB-lite"/>
    </source>
</evidence>
<comment type="caution">
    <text evidence="2">The sequence shown here is derived from an EMBL/GenBank/DDBJ whole genome shotgun (WGS) entry which is preliminary data.</text>
</comment>
<proteinExistence type="predicted"/>
<dbReference type="EMBL" id="VIEB01000041">
    <property type="protein sequence ID" value="TQE10430.1"/>
    <property type="molecule type" value="Genomic_DNA"/>
</dbReference>
<evidence type="ECO:0000313" key="3">
    <source>
        <dbReference type="Proteomes" id="UP000315295"/>
    </source>
</evidence>
<accession>A0A540NIU4</accession>
<gene>
    <name evidence="2" type="ORF">C1H46_003885</name>
</gene>
<reference evidence="2 3" key="1">
    <citation type="journal article" date="2019" name="G3 (Bethesda)">
        <title>Sequencing of a Wild Apple (Malus baccata) Genome Unravels the Differences Between Cultivated and Wild Apple Species Regarding Disease Resistance and Cold Tolerance.</title>
        <authorList>
            <person name="Chen X."/>
        </authorList>
    </citation>
    <scope>NUCLEOTIDE SEQUENCE [LARGE SCALE GENOMIC DNA]</scope>
    <source>
        <strain evidence="3">cv. Shandingzi</strain>
        <tissue evidence="2">Leaves</tissue>
    </source>
</reference>
<protein>
    <submittedName>
        <fullName evidence="2">Uncharacterized protein</fullName>
    </submittedName>
</protein>
<organism evidence="2 3">
    <name type="scientific">Malus baccata</name>
    <name type="common">Siberian crab apple</name>
    <name type="synonym">Pyrus baccata</name>
    <dbReference type="NCBI Taxonomy" id="106549"/>
    <lineage>
        <taxon>Eukaryota</taxon>
        <taxon>Viridiplantae</taxon>
        <taxon>Streptophyta</taxon>
        <taxon>Embryophyta</taxon>
        <taxon>Tracheophyta</taxon>
        <taxon>Spermatophyta</taxon>
        <taxon>Magnoliopsida</taxon>
        <taxon>eudicotyledons</taxon>
        <taxon>Gunneridae</taxon>
        <taxon>Pentapetalae</taxon>
        <taxon>rosids</taxon>
        <taxon>fabids</taxon>
        <taxon>Rosales</taxon>
        <taxon>Rosaceae</taxon>
        <taxon>Amygdaloideae</taxon>
        <taxon>Maleae</taxon>
        <taxon>Malus</taxon>
    </lineage>
</organism>
<sequence length="82" mass="9179">MEREKKAKKSSSATESKFEEPIEPVAEVAKPEKVIEKVEALVPAKAKAQKDNILRNRGQARGSDALLKGILKRKKSSTNYWL</sequence>
<name>A0A540NIU4_MALBA</name>
<feature type="region of interest" description="Disordered" evidence="1">
    <location>
        <begin position="1"/>
        <end position="23"/>
    </location>
</feature>
<evidence type="ECO:0000313" key="2">
    <source>
        <dbReference type="EMBL" id="TQE10430.1"/>
    </source>
</evidence>
<dbReference type="Proteomes" id="UP000315295">
    <property type="component" value="Unassembled WGS sequence"/>
</dbReference>
<dbReference type="AlphaFoldDB" id="A0A540NIU4"/>